<gene>
    <name evidence="1" type="primary">lptD</name>
    <name evidence="4" type="ORF">S2091_1365</name>
</gene>
<comment type="caution">
    <text evidence="4">The sequence shown here is derived from an EMBL/GenBank/DDBJ whole genome shotgun (WGS) entry which is preliminary data.</text>
</comment>
<keyword evidence="5" id="KW-1185">Reference proteome</keyword>
<dbReference type="Proteomes" id="UP000237839">
    <property type="component" value="Unassembled WGS sequence"/>
</dbReference>
<organism evidence="4 5">
    <name type="scientific">Solimicrobium silvestre</name>
    <dbReference type="NCBI Taxonomy" id="2099400"/>
    <lineage>
        <taxon>Bacteria</taxon>
        <taxon>Pseudomonadati</taxon>
        <taxon>Pseudomonadota</taxon>
        <taxon>Betaproteobacteria</taxon>
        <taxon>Burkholderiales</taxon>
        <taxon>Oxalobacteraceae</taxon>
        <taxon>Solimicrobium</taxon>
    </lineage>
</organism>
<dbReference type="PANTHER" id="PTHR30189:SF1">
    <property type="entry name" value="LPS-ASSEMBLY PROTEIN LPTD"/>
    <property type="match status" value="1"/>
</dbReference>
<dbReference type="InterPro" id="IPR020889">
    <property type="entry name" value="LipoPS_assembly_LptD"/>
</dbReference>
<evidence type="ECO:0000313" key="4">
    <source>
        <dbReference type="EMBL" id="PRC93756.1"/>
    </source>
</evidence>
<feature type="chain" id="PRO_5015789386" description="LPS-assembly protein LptD" evidence="1">
    <location>
        <begin position="37"/>
        <end position="801"/>
    </location>
</feature>
<feature type="compositionally biased region" description="Low complexity" evidence="2">
    <location>
        <begin position="47"/>
        <end position="59"/>
    </location>
</feature>
<comment type="subunit">
    <text evidence="1">Component of the lipopolysaccharide transport and assembly complex. Interacts with LptE and LptA.</text>
</comment>
<dbReference type="RefSeq" id="WP_243405337.1">
    <property type="nucleotide sequence ID" value="NZ_PUGF01000005.1"/>
</dbReference>
<protein>
    <recommendedName>
        <fullName evidence="1">LPS-assembly protein LptD</fullName>
    </recommendedName>
</protein>
<dbReference type="GO" id="GO:1990351">
    <property type="term" value="C:transporter complex"/>
    <property type="evidence" value="ECO:0007669"/>
    <property type="project" value="TreeGrafter"/>
</dbReference>
<feature type="signal peptide" evidence="1">
    <location>
        <begin position="1"/>
        <end position="36"/>
    </location>
</feature>
<keyword evidence="1" id="KW-0998">Cell outer membrane</keyword>
<dbReference type="GO" id="GO:0043165">
    <property type="term" value="P:Gram-negative-bacterium-type cell outer membrane assembly"/>
    <property type="evidence" value="ECO:0007669"/>
    <property type="project" value="UniProtKB-UniRule"/>
</dbReference>
<dbReference type="Pfam" id="PF04453">
    <property type="entry name" value="LptD"/>
    <property type="match status" value="1"/>
</dbReference>
<evidence type="ECO:0000256" key="2">
    <source>
        <dbReference type="SAM" id="MobiDB-lite"/>
    </source>
</evidence>
<sequence length="801" mass="89652" precursor="true">MLHLMRRNPLLSHLSPSMLSKMSLAVLATFSTPLYAGDIATAAATSTDVTDVSSAPVDTEAVAQRPEDSNKITARAEQMTGRPDRILNFDGQVEIVRGPSTLNADTAEYHAIEDLVMAHGNVQMLRNKDCYSGDTFQMQMDTGSGYLTNPVYQLEKNNARGFATRMDFIDKDQSVVEQGVYTTCEGTKPDWYLRSSRLDLDTGRDEGVATNGVVFFKDVPILGSPWMSFPISDARRSGVLPPEFSSTTTGGAELTVPYYFDIAPNRDATIFPNYISKRGEQLGGEFRYLDSTYSGLLHAEITPQDAADNNDTRYSISYLHNQTLLPGLTMSLNYNRASDDNYAIDYSHSITQSSQHLLPQMFTLGYGQSFWNVGLTMLNYQVLQIADVPLTDQIQKPYQIMPQLLAHAGKINDFGGFDWSIDTQYTNFRSSTGEDSERFVVQPQISYPITGTYYFITPKFSYHLSEYRLGETLATSSNSSDPVLSVPTFSLDSGLYFEREANLFGRDLTQTLEPRLFYVNTPYRDQTNVPIFDTGIADINFAQIFTENRFSGQDRVGDANQLTAALITRAIEMDGQERMRFAIAQRLSFSQPLVTDTITPFYSTTIIEGNNSITTTHSSLPSRSDLIFAASGKLTNTLTTDALWQYSQSQQSTAQLTYGFKWQPAPMQVINAEYRFQNISEVDPEGMKQIDVSAQWPLAPRWYGVARANYSIQDRRILDGLIGFEYKQDCWIFRAVAQRYLVPSTVAEITSSSTTSLFFQLELNGLSKIGTNPLQALKRSIPGYQPINQPTTQPGYQQNNF</sequence>
<feature type="domain" description="LptD C-terminal" evidence="3">
    <location>
        <begin position="312"/>
        <end position="702"/>
    </location>
</feature>
<dbReference type="HAMAP" id="MF_01411">
    <property type="entry name" value="LPS_assembly_LptD"/>
    <property type="match status" value="1"/>
</dbReference>
<evidence type="ECO:0000259" key="3">
    <source>
        <dbReference type="Pfam" id="PF04453"/>
    </source>
</evidence>
<dbReference type="InterPro" id="IPR007543">
    <property type="entry name" value="LptD_C"/>
</dbReference>
<dbReference type="InterPro" id="IPR050218">
    <property type="entry name" value="LptD"/>
</dbReference>
<keyword evidence="1" id="KW-0732">Signal</keyword>
<proteinExistence type="inferred from homology"/>
<dbReference type="GO" id="GO:0015920">
    <property type="term" value="P:lipopolysaccharide transport"/>
    <property type="evidence" value="ECO:0007669"/>
    <property type="project" value="InterPro"/>
</dbReference>
<evidence type="ECO:0000256" key="1">
    <source>
        <dbReference type="HAMAP-Rule" id="MF_01411"/>
    </source>
</evidence>
<evidence type="ECO:0000313" key="5">
    <source>
        <dbReference type="Proteomes" id="UP000237839"/>
    </source>
</evidence>
<dbReference type="EMBL" id="PUGF01000005">
    <property type="protein sequence ID" value="PRC93756.1"/>
    <property type="molecule type" value="Genomic_DNA"/>
</dbReference>
<comment type="caution">
    <text evidence="1">Lacks conserved residue(s) required for the propagation of feature annotation.</text>
</comment>
<accession>A0A2S9H1L4</accession>
<feature type="region of interest" description="Disordered" evidence="2">
    <location>
        <begin position="47"/>
        <end position="69"/>
    </location>
</feature>
<dbReference type="AlphaFoldDB" id="A0A2S9H1L4"/>
<comment type="similarity">
    <text evidence="1">Belongs to the LptD family.</text>
</comment>
<reference evidence="4 5" key="1">
    <citation type="submission" date="2018-02" db="EMBL/GenBank/DDBJ databases">
        <title>Solimicrobium silvestre gen. nov., sp. nov., isolated from alpine forest soil.</title>
        <authorList>
            <person name="Margesin R."/>
            <person name="Albuquerque L."/>
            <person name="Zhang D.-C."/>
            <person name="Froufe H.J.C."/>
            <person name="Severino R."/>
            <person name="Roxo I."/>
            <person name="Egas C."/>
            <person name="Da Costa M.S."/>
        </authorList>
    </citation>
    <scope>NUCLEOTIDE SEQUENCE [LARGE SCALE GENOMIC DNA]</scope>
    <source>
        <strain evidence="4 5">S20-91</strain>
    </source>
</reference>
<comment type="subcellular location">
    <subcellularLocation>
        <location evidence="1">Cell outer membrane</location>
    </subcellularLocation>
</comment>
<name>A0A2S9H1L4_9BURK</name>
<dbReference type="PANTHER" id="PTHR30189">
    <property type="entry name" value="LPS-ASSEMBLY PROTEIN"/>
    <property type="match status" value="1"/>
</dbReference>
<dbReference type="GO" id="GO:0009279">
    <property type="term" value="C:cell outer membrane"/>
    <property type="evidence" value="ECO:0007669"/>
    <property type="project" value="UniProtKB-SubCell"/>
</dbReference>
<comment type="function">
    <text evidence="1">Together with LptE, is involved in the assembly of lipopolysaccharide (LPS) at the surface of the outer membrane.</text>
</comment>
<keyword evidence="1" id="KW-0472">Membrane</keyword>